<sequence>MIHAEWRYLIKHKFLLVVLVVVMLIPSIYAVTFLKSLWDPYGKLADLPVAVVNQDRPVTYQGTHLAAGKDLTQNLKASTAMKFKPVTTQRAAERGLTNGKYYMVMTIPHDFSHNATTLMATTPRRMVLHYQTSAGHNYTASKLTATAAKSAAQSVGEQVTKSYAHTLFTAIKRLGTGLKTAGKGSQKLATGSQKLTTADSKIAQGLTTLTASSVALTNGEQTITSKLTDYVGGVRQAQAGSHQLSTGLDQLLSQSNQIVSGIRQLATGSHQVSSGVAAYTQGTSTINTAAGKVASGSQTVNAGTQKVVSGIAATNSGTQQLSSNLTTLNANTGQLTGSITTLADGSQQLTSKFGQLVTGSTALTAGLQQIQAGLTSSQGQQAALKSAVSQLAGSTQSTDAVKTDANRLQTALTTLAATNQESDLQSKVAAAADSQKLTATQKAAMLKAVSGNPSSDALTTAQAAAKQLSNDLTSLSTTTSAMTTLKNGLSTAATKQDQLASSLATLTTGAQGLTSGLQQANQSLGNLSTGLTTLNSKTPTLTDGLTQLTTGATQLATGTQQLATKSGNLAQGTAQLANGGSQLAAGAHQLTTKNITLNSGAASLASGLETLNDKTPHLKQGVTRLAAGANTLNDGLTTLATSGPQLTSAMQTVATGSGRLTAGATTLATGAGQAASGAATVTNGNAKLASSLKGASKQATVHPSQLTYRQFATPTATAHSDHDDAPDNGTGMAPYMMSVSLFVGALAFNLMFDMYTPRKYPRTGWGWWLGKASIMNAFVLGETLFMTVLMASVDGLAPIHPWATFGMILITGTAFMSIVYWLNLVVGKVGAFFSMILLVLQLGSSAGTYPLQLTNGFFQAIHPWLPMSYSVSGLRETLMIGHSALPEMAILFAVTLTFSLMGVLFYTRRHGRVKEMDIPEI</sequence>
<dbReference type="InterPro" id="IPR023908">
    <property type="entry name" value="xxxLxxG_rpt"/>
</dbReference>
<dbReference type="PANTHER" id="PTHR43077:SF5">
    <property type="entry name" value="PHAGE INFECTION PROTEIN"/>
    <property type="match status" value="1"/>
</dbReference>
<dbReference type="NCBIfam" id="TIGR03062">
    <property type="entry name" value="pip_yhgE_Cterm"/>
    <property type="match status" value="1"/>
</dbReference>
<keyword evidence="7" id="KW-1185">Reference proteome</keyword>
<dbReference type="AlphaFoldDB" id="A0AAC8UU45"/>
<keyword evidence="2 5" id="KW-0812">Transmembrane</keyword>
<evidence type="ECO:0000256" key="5">
    <source>
        <dbReference type="SAM" id="Phobius"/>
    </source>
</evidence>
<feature type="transmembrane region" description="Helical" evidence="5">
    <location>
        <begin position="773"/>
        <end position="793"/>
    </location>
</feature>
<keyword evidence="3 5" id="KW-1133">Transmembrane helix</keyword>
<reference evidence="6 7" key="1">
    <citation type="submission" date="2015-07" db="EMBL/GenBank/DDBJ databases">
        <title>Lactobacillus korensis/26-25/ whole genome sequencing.</title>
        <authorList>
            <person name="Kim M.K."/>
            <person name="Im W.-T."/>
            <person name="Srinivasan S."/>
            <person name="Lee J.-J."/>
        </authorList>
    </citation>
    <scope>NUCLEOTIDE SEQUENCE [LARGE SCALE GENOMIC DNA]</scope>
    <source>
        <strain evidence="6 7">26-25</strain>
    </source>
</reference>
<evidence type="ECO:0000256" key="2">
    <source>
        <dbReference type="ARBA" id="ARBA00022692"/>
    </source>
</evidence>
<keyword evidence="4 5" id="KW-0472">Membrane</keyword>
<organism evidence="6 7">
    <name type="scientific">Levilactobacillus koreensis</name>
    <dbReference type="NCBI Taxonomy" id="637971"/>
    <lineage>
        <taxon>Bacteria</taxon>
        <taxon>Bacillati</taxon>
        <taxon>Bacillota</taxon>
        <taxon>Bacilli</taxon>
        <taxon>Lactobacillales</taxon>
        <taxon>Lactobacillaceae</taxon>
        <taxon>Levilactobacillus</taxon>
    </lineage>
</organism>
<dbReference type="Gene3D" id="3.40.1710.10">
    <property type="entry name" value="abc type-2 transporter like domain"/>
    <property type="match status" value="1"/>
</dbReference>
<protein>
    <recommendedName>
        <fullName evidence="8">DUF3533 domain-containing protein</fullName>
    </recommendedName>
</protein>
<dbReference type="InterPro" id="IPR017501">
    <property type="entry name" value="Phage_infect_YhgE_C"/>
</dbReference>
<evidence type="ECO:0000256" key="3">
    <source>
        <dbReference type="ARBA" id="ARBA00022989"/>
    </source>
</evidence>
<dbReference type="NCBIfam" id="TIGR03061">
    <property type="entry name" value="pip_yhgE_Nterm"/>
    <property type="match status" value="1"/>
</dbReference>
<feature type="transmembrane region" description="Helical" evidence="5">
    <location>
        <begin position="799"/>
        <end position="822"/>
    </location>
</feature>
<dbReference type="RefSeq" id="WP_048733547.1">
    <property type="nucleotide sequence ID" value="NZ_CP012033.1"/>
</dbReference>
<comment type="subcellular location">
    <subcellularLocation>
        <location evidence="1">Membrane</location>
        <topology evidence="1">Multi-pass membrane protein</topology>
    </subcellularLocation>
</comment>
<gene>
    <name evidence="6" type="ORF">ABN16_05245</name>
</gene>
<dbReference type="InterPro" id="IPR017500">
    <property type="entry name" value="Phage_infect_YhgE_N"/>
</dbReference>
<dbReference type="GO" id="GO:0016020">
    <property type="term" value="C:membrane"/>
    <property type="evidence" value="ECO:0007669"/>
    <property type="project" value="UniProtKB-SubCell"/>
</dbReference>
<dbReference type="InterPro" id="IPR051328">
    <property type="entry name" value="T7SS_ABC-Transporter"/>
</dbReference>
<evidence type="ECO:0008006" key="8">
    <source>
        <dbReference type="Google" id="ProtNLM"/>
    </source>
</evidence>
<dbReference type="GO" id="GO:0140359">
    <property type="term" value="F:ABC-type transporter activity"/>
    <property type="evidence" value="ECO:0007669"/>
    <property type="project" value="InterPro"/>
</dbReference>
<dbReference type="EMBL" id="CP012033">
    <property type="protein sequence ID" value="AKP64461.1"/>
    <property type="molecule type" value="Genomic_DNA"/>
</dbReference>
<accession>A0AAC8UU45</accession>
<evidence type="ECO:0000313" key="7">
    <source>
        <dbReference type="Proteomes" id="UP000036000"/>
    </source>
</evidence>
<evidence type="ECO:0000256" key="1">
    <source>
        <dbReference type="ARBA" id="ARBA00004141"/>
    </source>
</evidence>
<evidence type="ECO:0000313" key="6">
    <source>
        <dbReference type="EMBL" id="AKP64461.1"/>
    </source>
</evidence>
<dbReference type="Proteomes" id="UP000036000">
    <property type="component" value="Chromosome"/>
</dbReference>
<evidence type="ECO:0000256" key="4">
    <source>
        <dbReference type="ARBA" id="ARBA00023136"/>
    </source>
</evidence>
<feature type="transmembrane region" description="Helical" evidence="5">
    <location>
        <begin position="829"/>
        <end position="849"/>
    </location>
</feature>
<name>A0AAC8UU45_9LACO</name>
<dbReference type="NCBIfam" id="TIGR03057">
    <property type="entry name" value="xxxLxxG_by_4"/>
    <property type="match status" value="5"/>
</dbReference>
<feature type="transmembrane region" description="Helical" evidence="5">
    <location>
        <begin position="732"/>
        <end position="752"/>
    </location>
</feature>
<feature type="transmembrane region" description="Helical" evidence="5">
    <location>
        <begin position="888"/>
        <end position="906"/>
    </location>
</feature>
<dbReference type="KEGG" id="lko:ABN16_05245"/>
<proteinExistence type="predicted"/>
<dbReference type="PANTHER" id="PTHR43077">
    <property type="entry name" value="TRANSPORT PERMEASE YVFS-RELATED"/>
    <property type="match status" value="1"/>
</dbReference>